<name>A0A841R369_9FIRM</name>
<keyword evidence="2" id="KW-1185">Reference proteome</keyword>
<dbReference type="RefSeq" id="WP_159822543.1">
    <property type="nucleotide sequence ID" value="NZ_JACHHI010000006.1"/>
</dbReference>
<organism evidence="1 2">
    <name type="scientific">Negativicoccus succinicivorans</name>
    <dbReference type="NCBI Taxonomy" id="620903"/>
    <lineage>
        <taxon>Bacteria</taxon>
        <taxon>Bacillati</taxon>
        <taxon>Bacillota</taxon>
        <taxon>Negativicutes</taxon>
        <taxon>Veillonellales</taxon>
        <taxon>Veillonellaceae</taxon>
        <taxon>Negativicoccus</taxon>
    </lineage>
</organism>
<reference evidence="1 2" key="1">
    <citation type="submission" date="2020-08" db="EMBL/GenBank/DDBJ databases">
        <title>Genomic Encyclopedia of Type Strains, Phase IV (KMG-IV): sequencing the most valuable type-strain genomes for metagenomic binning, comparative biology and taxonomic classification.</title>
        <authorList>
            <person name="Goeker M."/>
        </authorList>
    </citation>
    <scope>NUCLEOTIDE SEQUENCE [LARGE SCALE GENOMIC DNA]</scope>
    <source>
        <strain evidence="1 2">DSM 21255</strain>
    </source>
</reference>
<sequence>MMTKEERRAQREAEMVNRLDRDALQDVLQTRSGRWFIMRLFDSCHVFERTMTGNSWTYFNEGARDMGLQLRGRIIRDGHVDALQLAEREYVEKITELQKLRKED</sequence>
<proteinExistence type="predicted"/>
<accession>A0A841R369</accession>
<evidence type="ECO:0000313" key="1">
    <source>
        <dbReference type="EMBL" id="MBB6478233.1"/>
    </source>
</evidence>
<comment type="caution">
    <text evidence="1">The sequence shown here is derived from an EMBL/GenBank/DDBJ whole genome shotgun (WGS) entry which is preliminary data.</text>
</comment>
<evidence type="ECO:0000313" key="2">
    <source>
        <dbReference type="Proteomes" id="UP000591941"/>
    </source>
</evidence>
<dbReference type="AlphaFoldDB" id="A0A841R369"/>
<dbReference type="OrthoDB" id="3035677at2"/>
<dbReference type="GeneID" id="93486558"/>
<gene>
    <name evidence="1" type="ORF">HNR45_001303</name>
</gene>
<protein>
    <submittedName>
        <fullName evidence="1">Uncharacterized protein</fullName>
    </submittedName>
</protein>
<dbReference type="EMBL" id="JACHHI010000006">
    <property type="protein sequence ID" value="MBB6478233.1"/>
    <property type="molecule type" value="Genomic_DNA"/>
</dbReference>
<dbReference type="Proteomes" id="UP000591941">
    <property type="component" value="Unassembled WGS sequence"/>
</dbReference>